<dbReference type="Proteomes" id="UP000290037">
    <property type="component" value="Unassembled WGS sequence"/>
</dbReference>
<gene>
    <name evidence="5" type="ORF">DSM01_1557</name>
    <name evidence="6" type="ORF">SAMN04487999_2282</name>
</gene>
<keyword evidence="3" id="KW-0175">Coiled coil</keyword>
<protein>
    <submittedName>
        <fullName evidence="6">Periplasmic chaperone for outer membrane proteins Skp</fullName>
    </submittedName>
</protein>
<evidence type="ECO:0000256" key="3">
    <source>
        <dbReference type="SAM" id="Coils"/>
    </source>
</evidence>
<dbReference type="RefSeq" id="WP_072983162.1">
    <property type="nucleotide sequence ID" value="NZ_FQXT01000004.1"/>
</dbReference>
<dbReference type="EMBL" id="FQXT01000004">
    <property type="protein sequence ID" value="SHI14802.1"/>
    <property type="molecule type" value="Genomic_DNA"/>
</dbReference>
<dbReference type="OrthoDB" id="9788552at2"/>
<feature type="region of interest" description="Disordered" evidence="4">
    <location>
        <begin position="198"/>
        <end position="227"/>
    </location>
</feature>
<evidence type="ECO:0000313" key="5">
    <source>
        <dbReference type="EMBL" id="RXG29457.1"/>
    </source>
</evidence>
<reference evidence="6" key="2">
    <citation type="submission" date="2016-11" db="EMBL/GenBank/DDBJ databases">
        <authorList>
            <person name="Jaros S."/>
            <person name="Januszkiewicz K."/>
            <person name="Wedrychowicz H."/>
        </authorList>
    </citation>
    <scope>NUCLEOTIDE SEQUENCE [LARGE SCALE GENOMIC DNA]</scope>
    <source>
        <strain evidence="6">DSM 19859</strain>
    </source>
</reference>
<feature type="coiled-coil region" evidence="3">
    <location>
        <begin position="53"/>
        <end position="106"/>
    </location>
</feature>
<evidence type="ECO:0000313" key="6">
    <source>
        <dbReference type="EMBL" id="SHI14802.1"/>
    </source>
</evidence>
<name>A0A1M5YRY3_9FLAO</name>
<dbReference type="PANTHER" id="PTHR35089:SF1">
    <property type="entry name" value="CHAPERONE PROTEIN SKP"/>
    <property type="match status" value="1"/>
</dbReference>
<organism evidence="6 7">
    <name type="scientific">Leeuwenhoekiella palythoae</name>
    <dbReference type="NCBI Taxonomy" id="573501"/>
    <lineage>
        <taxon>Bacteria</taxon>
        <taxon>Pseudomonadati</taxon>
        <taxon>Bacteroidota</taxon>
        <taxon>Flavobacteriia</taxon>
        <taxon>Flavobacteriales</taxon>
        <taxon>Flavobacteriaceae</taxon>
        <taxon>Leeuwenhoekiella</taxon>
    </lineage>
</organism>
<dbReference type="GO" id="GO:0005829">
    <property type="term" value="C:cytosol"/>
    <property type="evidence" value="ECO:0007669"/>
    <property type="project" value="TreeGrafter"/>
</dbReference>
<reference evidence="7" key="1">
    <citation type="submission" date="2016-11" db="EMBL/GenBank/DDBJ databases">
        <authorList>
            <person name="Varghese N."/>
            <person name="Submissions S."/>
        </authorList>
    </citation>
    <scope>NUCLEOTIDE SEQUENCE [LARGE SCALE GENOMIC DNA]</scope>
    <source>
        <strain evidence="7">DSM 19859</strain>
    </source>
</reference>
<evidence type="ECO:0000256" key="2">
    <source>
        <dbReference type="ARBA" id="ARBA00022729"/>
    </source>
</evidence>
<dbReference type="SUPFAM" id="SSF111384">
    <property type="entry name" value="OmpH-like"/>
    <property type="match status" value="1"/>
</dbReference>
<dbReference type="STRING" id="573501.SAMN04487999_2282"/>
<dbReference type="InterPro" id="IPR024930">
    <property type="entry name" value="Skp_dom_sf"/>
</dbReference>
<dbReference type="SMART" id="SM00935">
    <property type="entry name" value="OmpH"/>
    <property type="match status" value="1"/>
</dbReference>
<reference evidence="5 8" key="3">
    <citation type="submission" date="2018-07" db="EMBL/GenBank/DDBJ databases">
        <title>Leeuwenhoekiella genomics.</title>
        <authorList>
            <person name="Tahon G."/>
            <person name="Willems A."/>
        </authorList>
    </citation>
    <scope>NUCLEOTIDE SEQUENCE [LARGE SCALE GENOMIC DNA]</scope>
    <source>
        <strain evidence="5 8">LMG 24856</strain>
    </source>
</reference>
<sequence>MKNNVIFLSIALIFLGLTAEAQRSIRIGYVDMNYILENVPEYQEAQAQLDKRVADWKKEIEKRTKEIDQMKKALENERVLLTQELIKEREDEIKFVENEVLQYQQKRFGPEGDLMKQRSILVEPIQDQVFNAVQEIAEARQYDFVLDKSSDLVMLYANKRHDISDQILLSIKRSSKRTQVNSRADKEELKRDEALTLDQVNEREEREAEAQAQQTEREQIIAERKATRDSIQAARKAEYEARRQKLLEERQRRRDSILEARKKVKDSIN</sequence>
<keyword evidence="8" id="KW-1185">Reference proteome</keyword>
<accession>A0A1M5YRY3</accession>
<proteinExistence type="inferred from homology"/>
<dbReference type="AlphaFoldDB" id="A0A1M5YRY3"/>
<keyword evidence="2" id="KW-0732">Signal</keyword>
<dbReference type="Gene3D" id="3.30.910.20">
    <property type="entry name" value="Skp domain"/>
    <property type="match status" value="1"/>
</dbReference>
<dbReference type="Proteomes" id="UP000184240">
    <property type="component" value="Unassembled WGS sequence"/>
</dbReference>
<comment type="similarity">
    <text evidence="1">Belongs to the Skp family.</text>
</comment>
<evidence type="ECO:0000256" key="4">
    <source>
        <dbReference type="SAM" id="MobiDB-lite"/>
    </source>
</evidence>
<evidence type="ECO:0000313" key="8">
    <source>
        <dbReference type="Proteomes" id="UP000290037"/>
    </source>
</evidence>
<dbReference type="GO" id="GO:0050821">
    <property type="term" value="P:protein stabilization"/>
    <property type="evidence" value="ECO:0007669"/>
    <property type="project" value="TreeGrafter"/>
</dbReference>
<evidence type="ECO:0000313" key="7">
    <source>
        <dbReference type="Proteomes" id="UP000184240"/>
    </source>
</evidence>
<evidence type="ECO:0000256" key="1">
    <source>
        <dbReference type="ARBA" id="ARBA00009091"/>
    </source>
</evidence>
<dbReference type="EMBL" id="QOVN01000003">
    <property type="protein sequence ID" value="RXG29457.1"/>
    <property type="molecule type" value="Genomic_DNA"/>
</dbReference>
<dbReference type="PANTHER" id="PTHR35089">
    <property type="entry name" value="CHAPERONE PROTEIN SKP"/>
    <property type="match status" value="1"/>
</dbReference>
<dbReference type="GO" id="GO:0051082">
    <property type="term" value="F:unfolded protein binding"/>
    <property type="evidence" value="ECO:0007669"/>
    <property type="project" value="InterPro"/>
</dbReference>
<dbReference type="Pfam" id="PF03938">
    <property type="entry name" value="OmpH"/>
    <property type="match status" value="1"/>
</dbReference>
<dbReference type="InterPro" id="IPR005632">
    <property type="entry name" value="Chaperone_Skp"/>
</dbReference>